<reference evidence="2 3" key="1">
    <citation type="submission" date="2018-08" db="EMBL/GenBank/DDBJ databases">
        <title>Genome sequencing of Agrobacterium vitis strain ICMP 10754.</title>
        <authorList>
            <person name="Visnovsky S.B."/>
            <person name="Pitman A.R."/>
        </authorList>
    </citation>
    <scope>NUCLEOTIDE SEQUENCE [LARGE SCALE GENOMIC DNA]</scope>
    <source>
        <strain evidence="2 3">ICMP 10754</strain>
    </source>
</reference>
<accession>A0A368P476</accession>
<evidence type="ECO:0000313" key="2">
    <source>
        <dbReference type="EMBL" id="KAA3530289.1"/>
    </source>
</evidence>
<dbReference type="RefSeq" id="WP_114386251.1">
    <property type="nucleotide sequence ID" value="NZ_CP055266.1"/>
</dbReference>
<feature type="transmembrane region" description="Helical" evidence="1">
    <location>
        <begin position="20"/>
        <end position="41"/>
    </location>
</feature>
<dbReference type="EMBL" id="QUSG01000002">
    <property type="protein sequence ID" value="KAA3530289.1"/>
    <property type="molecule type" value="Genomic_DNA"/>
</dbReference>
<proteinExistence type="predicted"/>
<organism evidence="2 3">
    <name type="scientific">Agrobacterium vitis</name>
    <name type="common">Rhizobium vitis</name>
    <dbReference type="NCBI Taxonomy" id="373"/>
    <lineage>
        <taxon>Bacteria</taxon>
        <taxon>Pseudomonadati</taxon>
        <taxon>Pseudomonadota</taxon>
        <taxon>Alphaproteobacteria</taxon>
        <taxon>Hyphomicrobiales</taxon>
        <taxon>Rhizobiaceae</taxon>
        <taxon>Rhizobium/Agrobacterium group</taxon>
        <taxon>Agrobacterium</taxon>
    </lineage>
</organism>
<dbReference type="GO" id="GO:0016301">
    <property type="term" value="F:kinase activity"/>
    <property type="evidence" value="ECO:0007669"/>
    <property type="project" value="UniProtKB-KW"/>
</dbReference>
<gene>
    <name evidence="2" type="ORF">DXT89_06090</name>
</gene>
<keyword evidence="1" id="KW-0472">Membrane</keyword>
<protein>
    <submittedName>
        <fullName evidence="2">Protein kinase</fullName>
    </submittedName>
</protein>
<sequence>MADYNLWADLFDTWQSSSDWIKALIIVTPPVFAVSVLALLLRHRRERPGNPPQGAIYQPPQRPEDSAEIIDVTILDAATNLQTRLEEARRTLLPQIRTLPDSDTLGRQTIRQQIEQIILEEYHRRSDPADALERVREFLRQYQTLQKDGLPTKD</sequence>
<evidence type="ECO:0000256" key="1">
    <source>
        <dbReference type="SAM" id="Phobius"/>
    </source>
</evidence>
<keyword evidence="2" id="KW-0418">Kinase</keyword>
<dbReference type="GeneID" id="60680910"/>
<keyword evidence="1" id="KW-1133">Transmembrane helix</keyword>
<keyword evidence="1" id="KW-0812">Transmembrane</keyword>
<dbReference type="Proteomes" id="UP000436911">
    <property type="component" value="Unassembled WGS sequence"/>
</dbReference>
<name>A0A368P476_AGRVI</name>
<evidence type="ECO:0000313" key="3">
    <source>
        <dbReference type="Proteomes" id="UP000436911"/>
    </source>
</evidence>
<dbReference type="OrthoDB" id="8307549at2"/>
<keyword evidence="2" id="KW-0808">Transferase</keyword>
<dbReference type="AlphaFoldDB" id="A0A368P476"/>
<comment type="caution">
    <text evidence="2">The sequence shown here is derived from an EMBL/GenBank/DDBJ whole genome shotgun (WGS) entry which is preliminary data.</text>
</comment>